<evidence type="ECO:0000313" key="7">
    <source>
        <dbReference type="Proteomes" id="UP001174694"/>
    </source>
</evidence>
<dbReference type="SMART" id="SM00906">
    <property type="entry name" value="Fungal_trans"/>
    <property type="match status" value="1"/>
</dbReference>
<accession>A0AA38RBS6</accession>
<dbReference type="SMART" id="SM00066">
    <property type="entry name" value="GAL4"/>
    <property type="match status" value="1"/>
</dbReference>
<dbReference type="AlphaFoldDB" id="A0AA38RBS6"/>
<dbReference type="GO" id="GO:0003677">
    <property type="term" value="F:DNA binding"/>
    <property type="evidence" value="ECO:0007669"/>
    <property type="project" value="InterPro"/>
</dbReference>
<sequence>MTDGTNLGAGTTAEQSPPAAQPASSAPNTPGAHGRRASARKVERSCIMCHRRKVRCDKKLPCSTCSRGGVLCCYPPGDRPVPRQPKSTIADIASRLVQLERTLVALSSDALHPTAVPGSPTRHPSVREPAPDSGTKPSADDVPSSEASTVDEMLVEHGPSSRYINEVLLSRVLEEEQEIQSVMATPRYTEPGGSSREVNTSEPFSIGTMLPGSITNGSDVRKLYPSTYHAMQLWHVFVNHVDPVSKVLHIPTVQVEVFTAINSQYDTSPDMHCLLFTIFFSSVTALMPDDALHLLGHDKATVLGRFRQGLELSLARANILETPTMKAIQALGIFLKNYRAINNGRSVWILSGVALRAAQSIGLHRDGTNFGLPPFECEMRRRLYWYLNSLNDRAGEDHGLVISHLDQATDIQLPLNVDDRALDPSMEALPPSQQRWTEMTIAVSMYESGRAFRQLYRMMRGFRQRPSEDERRDIVEKLTARVDAMFSSCNPVVPIQRASLLMSRIIAWKVNFVSRQQWFSTTSSRVECTEDTLCNAVEILELNLQLGTDELLRNFAWIGEAYPQYHTMLYTLWHLNLHPTGPTVDRAWDAVNGAFFQEKSRQQRQGQLDSGPKWGLLAAMRDKALRAREIAEEGTPHGASRLELNPAGVQAVSESGSTFADDALVEGVRMNTMDWDGGYVDWNWLIEDFAGQHYTLQ</sequence>
<organism evidence="6 7">
    <name type="scientific">Pleurostoma richardsiae</name>
    <dbReference type="NCBI Taxonomy" id="41990"/>
    <lineage>
        <taxon>Eukaryota</taxon>
        <taxon>Fungi</taxon>
        <taxon>Dikarya</taxon>
        <taxon>Ascomycota</taxon>
        <taxon>Pezizomycotina</taxon>
        <taxon>Sordariomycetes</taxon>
        <taxon>Sordariomycetidae</taxon>
        <taxon>Calosphaeriales</taxon>
        <taxon>Pleurostomataceae</taxon>
        <taxon>Pleurostoma</taxon>
    </lineage>
</organism>
<keyword evidence="2" id="KW-0479">Metal-binding</keyword>
<evidence type="ECO:0000256" key="2">
    <source>
        <dbReference type="ARBA" id="ARBA00022723"/>
    </source>
</evidence>
<proteinExistence type="predicted"/>
<dbReference type="InterPro" id="IPR007219">
    <property type="entry name" value="XnlR_reg_dom"/>
</dbReference>
<dbReference type="Pfam" id="PF04082">
    <property type="entry name" value="Fungal_trans"/>
    <property type="match status" value="1"/>
</dbReference>
<keyword evidence="7" id="KW-1185">Reference proteome</keyword>
<dbReference type="PANTHER" id="PTHR31001">
    <property type="entry name" value="UNCHARACTERIZED TRANSCRIPTIONAL REGULATORY PROTEIN"/>
    <property type="match status" value="1"/>
</dbReference>
<feature type="compositionally biased region" description="Low complexity" evidence="4">
    <location>
        <begin position="15"/>
        <end position="27"/>
    </location>
</feature>
<dbReference type="Gene3D" id="4.10.240.10">
    <property type="entry name" value="Zn(2)-C6 fungal-type DNA-binding domain"/>
    <property type="match status" value="1"/>
</dbReference>
<evidence type="ECO:0000256" key="1">
    <source>
        <dbReference type="ARBA" id="ARBA00004123"/>
    </source>
</evidence>
<reference evidence="6" key="1">
    <citation type="submission" date="2022-07" db="EMBL/GenBank/DDBJ databases">
        <title>Fungi with potential for degradation of polypropylene.</title>
        <authorList>
            <person name="Gostincar C."/>
        </authorList>
    </citation>
    <scope>NUCLEOTIDE SEQUENCE</scope>
    <source>
        <strain evidence="6">EXF-13308</strain>
    </source>
</reference>
<dbReference type="GO" id="GO:0005634">
    <property type="term" value="C:nucleus"/>
    <property type="evidence" value="ECO:0007669"/>
    <property type="project" value="UniProtKB-SubCell"/>
</dbReference>
<dbReference type="GO" id="GO:0000981">
    <property type="term" value="F:DNA-binding transcription factor activity, RNA polymerase II-specific"/>
    <property type="evidence" value="ECO:0007669"/>
    <property type="project" value="InterPro"/>
</dbReference>
<dbReference type="SUPFAM" id="SSF57701">
    <property type="entry name" value="Zn2/Cys6 DNA-binding domain"/>
    <property type="match status" value="1"/>
</dbReference>
<evidence type="ECO:0000259" key="5">
    <source>
        <dbReference type="PROSITE" id="PS50048"/>
    </source>
</evidence>
<protein>
    <submittedName>
        <fullName evidence="6">Fungal specific transcription factor</fullName>
    </submittedName>
</protein>
<dbReference type="EMBL" id="JANBVO010000022">
    <property type="protein sequence ID" value="KAJ9142397.1"/>
    <property type="molecule type" value="Genomic_DNA"/>
</dbReference>
<keyword evidence="3" id="KW-0539">Nucleus</keyword>
<dbReference type="PROSITE" id="PS00463">
    <property type="entry name" value="ZN2_CY6_FUNGAL_1"/>
    <property type="match status" value="1"/>
</dbReference>
<dbReference type="GO" id="GO:0006351">
    <property type="term" value="P:DNA-templated transcription"/>
    <property type="evidence" value="ECO:0007669"/>
    <property type="project" value="InterPro"/>
</dbReference>
<feature type="region of interest" description="Disordered" evidence="4">
    <location>
        <begin position="1"/>
        <end position="42"/>
    </location>
</feature>
<evidence type="ECO:0000256" key="3">
    <source>
        <dbReference type="ARBA" id="ARBA00023242"/>
    </source>
</evidence>
<gene>
    <name evidence="6" type="ORF">NKR23_g7132</name>
</gene>
<comment type="subcellular location">
    <subcellularLocation>
        <location evidence="1">Nucleus</location>
    </subcellularLocation>
</comment>
<dbReference type="CDD" id="cd00067">
    <property type="entry name" value="GAL4"/>
    <property type="match status" value="1"/>
</dbReference>
<evidence type="ECO:0000256" key="4">
    <source>
        <dbReference type="SAM" id="MobiDB-lite"/>
    </source>
</evidence>
<dbReference type="GO" id="GO:0008270">
    <property type="term" value="F:zinc ion binding"/>
    <property type="evidence" value="ECO:0007669"/>
    <property type="project" value="InterPro"/>
</dbReference>
<feature type="region of interest" description="Disordered" evidence="4">
    <location>
        <begin position="110"/>
        <end position="148"/>
    </location>
</feature>
<dbReference type="PROSITE" id="PS50048">
    <property type="entry name" value="ZN2_CY6_FUNGAL_2"/>
    <property type="match status" value="1"/>
</dbReference>
<feature type="domain" description="Zn(2)-C6 fungal-type" evidence="5">
    <location>
        <begin position="45"/>
        <end position="74"/>
    </location>
</feature>
<dbReference type="InterPro" id="IPR001138">
    <property type="entry name" value="Zn2Cys6_DnaBD"/>
</dbReference>
<comment type="caution">
    <text evidence="6">The sequence shown here is derived from an EMBL/GenBank/DDBJ whole genome shotgun (WGS) entry which is preliminary data.</text>
</comment>
<dbReference type="CDD" id="cd12148">
    <property type="entry name" value="fungal_TF_MHR"/>
    <property type="match status" value="1"/>
</dbReference>
<feature type="compositionally biased region" description="Polar residues" evidence="4">
    <location>
        <begin position="1"/>
        <end position="14"/>
    </location>
</feature>
<evidence type="ECO:0000313" key="6">
    <source>
        <dbReference type="EMBL" id="KAJ9142397.1"/>
    </source>
</evidence>
<dbReference type="Proteomes" id="UP001174694">
    <property type="component" value="Unassembled WGS sequence"/>
</dbReference>
<dbReference type="InterPro" id="IPR050613">
    <property type="entry name" value="Sec_Metabolite_Reg"/>
</dbReference>
<name>A0AA38RBS6_9PEZI</name>
<dbReference type="PANTHER" id="PTHR31001:SF57">
    <property type="entry name" value="ZN(II)2CYS6 TRANSCRIPTION FACTOR (EUROFUNG)"/>
    <property type="match status" value="1"/>
</dbReference>
<dbReference type="InterPro" id="IPR036864">
    <property type="entry name" value="Zn2-C6_fun-type_DNA-bd_sf"/>
</dbReference>
<dbReference type="Pfam" id="PF00172">
    <property type="entry name" value="Zn_clus"/>
    <property type="match status" value="1"/>
</dbReference>